<evidence type="ECO:0000256" key="17">
    <source>
        <dbReference type="HAMAP-Rule" id="MF_02089"/>
    </source>
</evidence>
<evidence type="ECO:0000256" key="14">
    <source>
        <dbReference type="ARBA" id="ARBA00023284"/>
    </source>
</evidence>
<comment type="function">
    <text evidence="1 17">Catalyzes the conversion of epoxyqueuosine (oQ) to queuosine (Q), which is a hypermodified base found in the wobble positions of tRNA(Asp), tRNA(Asn), tRNA(His) and tRNA(Tyr).</text>
</comment>
<evidence type="ECO:0000256" key="10">
    <source>
        <dbReference type="ARBA" id="ARBA00023002"/>
    </source>
</evidence>
<keyword evidence="9 17" id="KW-0671">Queuosine biosynthesis</keyword>
<feature type="binding site" evidence="17">
    <location>
        <position position="126"/>
    </location>
    <ligand>
        <name>[4Fe-4S] cluster</name>
        <dbReference type="ChEBI" id="CHEBI:49883"/>
    </ligand>
</feature>
<evidence type="ECO:0000256" key="5">
    <source>
        <dbReference type="ARBA" id="ARBA00016895"/>
    </source>
</evidence>
<evidence type="ECO:0000256" key="12">
    <source>
        <dbReference type="ARBA" id="ARBA00023014"/>
    </source>
</evidence>
<dbReference type="EC" id="1.17.99.6" evidence="4 17"/>
<evidence type="ECO:0000313" key="18">
    <source>
        <dbReference type="EMBL" id="HIU27509.1"/>
    </source>
</evidence>
<accession>A0A9D1I3U8</accession>
<evidence type="ECO:0000256" key="4">
    <source>
        <dbReference type="ARBA" id="ARBA00012622"/>
    </source>
</evidence>
<reference evidence="18" key="1">
    <citation type="submission" date="2020-10" db="EMBL/GenBank/DDBJ databases">
        <authorList>
            <person name="Gilroy R."/>
        </authorList>
    </citation>
    <scope>NUCLEOTIDE SEQUENCE</scope>
    <source>
        <strain evidence="18">11300</strain>
    </source>
</reference>
<keyword evidence="11 17" id="KW-0408">Iron</keyword>
<keyword evidence="14 17" id="KW-0676">Redox-active center</keyword>
<keyword evidence="6 17" id="KW-0004">4Fe-4S</keyword>
<feature type="binding site" evidence="17">
    <location>
        <position position="129"/>
    </location>
    <ligand>
        <name>[4Fe-4S] cluster</name>
        <dbReference type="ChEBI" id="CHEBI:49883"/>
    </ligand>
</feature>
<dbReference type="GO" id="GO:0052693">
    <property type="term" value="F:epoxyqueuosine reductase activity"/>
    <property type="evidence" value="ECO:0007669"/>
    <property type="project" value="UniProtKB-UniRule"/>
</dbReference>
<dbReference type="EMBL" id="DVMO01000057">
    <property type="protein sequence ID" value="HIU27509.1"/>
    <property type="molecule type" value="Genomic_DNA"/>
</dbReference>
<protein>
    <recommendedName>
        <fullName evidence="5 17">Epoxyqueuosine reductase QueH</fullName>
        <ecNumber evidence="4 17">1.17.99.6</ecNumber>
    </recommendedName>
    <alternativeName>
        <fullName evidence="15 17">Queuosine biosynthesis protein QueH</fullName>
    </alternativeName>
</protein>
<dbReference type="Proteomes" id="UP000824091">
    <property type="component" value="Unassembled WGS sequence"/>
</dbReference>
<evidence type="ECO:0000256" key="15">
    <source>
        <dbReference type="ARBA" id="ARBA00031446"/>
    </source>
</evidence>
<name>A0A9D1I3U8_9FIRM</name>
<gene>
    <name evidence="17" type="primary">queH</name>
    <name evidence="18" type="ORF">IAD16_03865</name>
</gene>
<proteinExistence type="inferred from homology"/>
<evidence type="ECO:0000256" key="8">
    <source>
        <dbReference type="ARBA" id="ARBA00022723"/>
    </source>
</evidence>
<feature type="disulfide bond" description="Redox-active" evidence="17">
    <location>
        <begin position="208"/>
        <end position="210"/>
    </location>
</feature>
<evidence type="ECO:0000256" key="11">
    <source>
        <dbReference type="ARBA" id="ARBA00023004"/>
    </source>
</evidence>
<evidence type="ECO:0000256" key="13">
    <source>
        <dbReference type="ARBA" id="ARBA00023157"/>
    </source>
</evidence>
<comment type="catalytic activity">
    <reaction evidence="16 17">
        <text>epoxyqueuosine(34) in tRNA + AH2 = queuosine(34) in tRNA + A + H2O</text>
        <dbReference type="Rhea" id="RHEA:32159"/>
        <dbReference type="Rhea" id="RHEA-COMP:18571"/>
        <dbReference type="Rhea" id="RHEA-COMP:18582"/>
        <dbReference type="ChEBI" id="CHEBI:13193"/>
        <dbReference type="ChEBI" id="CHEBI:15377"/>
        <dbReference type="ChEBI" id="CHEBI:17499"/>
        <dbReference type="ChEBI" id="CHEBI:194431"/>
        <dbReference type="ChEBI" id="CHEBI:194443"/>
        <dbReference type="EC" id="1.17.99.6"/>
    </reaction>
</comment>
<comment type="pathway">
    <text evidence="2 17">tRNA modification; tRNA-queuosine biosynthesis.</text>
</comment>
<comment type="similarity">
    <text evidence="3 17">Belongs to the QueH family.</text>
</comment>
<comment type="caution">
    <text evidence="18">The sequence shown here is derived from an EMBL/GenBank/DDBJ whole genome shotgun (WGS) entry which is preliminary data.</text>
</comment>
<dbReference type="GO" id="GO:0051539">
    <property type="term" value="F:4 iron, 4 sulfur cluster binding"/>
    <property type="evidence" value="ECO:0007669"/>
    <property type="project" value="UniProtKB-UniRule"/>
</dbReference>
<keyword evidence="12 17" id="KW-0411">Iron-sulfur</keyword>
<evidence type="ECO:0000256" key="3">
    <source>
        <dbReference type="ARBA" id="ARBA00008207"/>
    </source>
</evidence>
<dbReference type="GO" id="GO:0008616">
    <property type="term" value="P:tRNA queuosine(34) biosynthetic process"/>
    <property type="evidence" value="ECO:0007669"/>
    <property type="project" value="UniProtKB-UniRule"/>
</dbReference>
<dbReference type="GO" id="GO:0046872">
    <property type="term" value="F:metal ion binding"/>
    <property type="evidence" value="ECO:0007669"/>
    <property type="project" value="UniProtKB-KW"/>
</dbReference>
<evidence type="ECO:0000256" key="16">
    <source>
        <dbReference type="ARBA" id="ARBA00047415"/>
    </source>
</evidence>
<evidence type="ECO:0000256" key="2">
    <source>
        <dbReference type="ARBA" id="ARBA00004691"/>
    </source>
</evidence>
<sequence>MVKKTQPQAQTCTGHKDNRGIIGQGVEVKVTKNRLLLHSCCGPCSTACVERLVPVYKVTIFFYNPNITDREEYEKRKQSQIDFIKKYNQKLPDEDKIEFIEGEYMPEEFYEAAQGLESEPEGGSRCTECFRLRLKRTAQAAIRTGNQLFGTTLTVSPHKSYSMVSAIGCEIANAYGLEFLDMDFKKKAGFQKSIQMSREYGLYRQNYCGCEFSKK</sequence>
<dbReference type="Pfam" id="PF02677">
    <property type="entry name" value="QueH"/>
    <property type="match status" value="1"/>
</dbReference>
<dbReference type="HAMAP" id="MF_02089">
    <property type="entry name" value="QueH"/>
    <property type="match status" value="1"/>
</dbReference>
<keyword evidence="7 17" id="KW-0819">tRNA processing</keyword>
<evidence type="ECO:0000256" key="7">
    <source>
        <dbReference type="ARBA" id="ARBA00022694"/>
    </source>
</evidence>
<dbReference type="PANTHER" id="PTHR36701">
    <property type="entry name" value="EPOXYQUEUOSINE REDUCTASE QUEH"/>
    <property type="match status" value="1"/>
</dbReference>
<dbReference type="PANTHER" id="PTHR36701:SF1">
    <property type="entry name" value="EPOXYQUEUOSINE REDUCTASE QUEH"/>
    <property type="match status" value="1"/>
</dbReference>
<dbReference type="InterPro" id="IPR003828">
    <property type="entry name" value="QueH"/>
</dbReference>
<keyword evidence="10 17" id="KW-0560">Oxidoreductase</keyword>
<keyword evidence="8 17" id="KW-0479">Metal-binding</keyword>
<organism evidence="18 19">
    <name type="scientific">Candidatus Fimisoma avicola</name>
    <dbReference type="NCBI Taxonomy" id="2840826"/>
    <lineage>
        <taxon>Bacteria</taxon>
        <taxon>Bacillati</taxon>
        <taxon>Bacillota</taxon>
        <taxon>Clostridia</taxon>
        <taxon>Eubacteriales</taxon>
        <taxon>Candidatus Fimisoma</taxon>
    </lineage>
</organism>
<feature type="binding site" evidence="17">
    <location>
        <position position="40"/>
    </location>
    <ligand>
        <name>[4Fe-4S] cluster</name>
        <dbReference type="ChEBI" id="CHEBI:49883"/>
    </ligand>
</feature>
<evidence type="ECO:0000256" key="9">
    <source>
        <dbReference type="ARBA" id="ARBA00022785"/>
    </source>
</evidence>
<feature type="binding site" evidence="17">
    <location>
        <position position="41"/>
    </location>
    <ligand>
        <name>[4Fe-4S] cluster</name>
        <dbReference type="ChEBI" id="CHEBI:49883"/>
    </ligand>
</feature>
<reference evidence="18" key="2">
    <citation type="journal article" date="2021" name="PeerJ">
        <title>Extensive microbial diversity within the chicken gut microbiome revealed by metagenomics and culture.</title>
        <authorList>
            <person name="Gilroy R."/>
            <person name="Ravi A."/>
            <person name="Getino M."/>
            <person name="Pursley I."/>
            <person name="Horton D.L."/>
            <person name="Alikhan N.F."/>
            <person name="Baker D."/>
            <person name="Gharbi K."/>
            <person name="Hall N."/>
            <person name="Watson M."/>
            <person name="Adriaenssens E.M."/>
            <person name="Foster-Nyarko E."/>
            <person name="Jarju S."/>
            <person name="Secka A."/>
            <person name="Antonio M."/>
            <person name="Oren A."/>
            <person name="Chaudhuri R.R."/>
            <person name="La Ragione R."/>
            <person name="Hildebrand F."/>
            <person name="Pallen M.J."/>
        </authorList>
    </citation>
    <scope>NUCLEOTIDE SEQUENCE</scope>
    <source>
        <strain evidence="18">11300</strain>
    </source>
</reference>
<dbReference type="AlphaFoldDB" id="A0A9D1I3U8"/>
<evidence type="ECO:0000256" key="6">
    <source>
        <dbReference type="ARBA" id="ARBA00022485"/>
    </source>
</evidence>
<keyword evidence="13 17" id="KW-1015">Disulfide bond</keyword>
<evidence type="ECO:0000256" key="1">
    <source>
        <dbReference type="ARBA" id="ARBA00002268"/>
    </source>
</evidence>
<evidence type="ECO:0000313" key="19">
    <source>
        <dbReference type="Proteomes" id="UP000824091"/>
    </source>
</evidence>